<evidence type="ECO:0000259" key="5">
    <source>
        <dbReference type="SMART" id="SM00906"/>
    </source>
</evidence>
<dbReference type="EMBL" id="AGUE01000055">
    <property type="protein sequence ID" value="EHL01383.1"/>
    <property type="molecule type" value="Genomic_DNA"/>
</dbReference>
<evidence type="ECO:0000313" key="6">
    <source>
        <dbReference type="EMBL" id="EHL01383.1"/>
    </source>
</evidence>
<dbReference type="PANTHER" id="PTHR47424">
    <property type="entry name" value="REGULATORY PROTEIN GAL4"/>
    <property type="match status" value="1"/>
</dbReference>
<dbReference type="SMART" id="SM00906">
    <property type="entry name" value="Fungal_trans"/>
    <property type="match status" value="1"/>
</dbReference>
<dbReference type="AlphaFoldDB" id="H0EJJ0"/>
<evidence type="ECO:0000256" key="3">
    <source>
        <dbReference type="ARBA" id="ARBA00023242"/>
    </source>
</evidence>
<dbReference type="GO" id="GO:0005634">
    <property type="term" value="C:nucleus"/>
    <property type="evidence" value="ECO:0007669"/>
    <property type="project" value="TreeGrafter"/>
</dbReference>
<feature type="compositionally biased region" description="Polar residues" evidence="4">
    <location>
        <begin position="136"/>
        <end position="152"/>
    </location>
</feature>
<evidence type="ECO:0000256" key="4">
    <source>
        <dbReference type="SAM" id="MobiDB-lite"/>
    </source>
</evidence>
<dbReference type="GO" id="GO:0000978">
    <property type="term" value="F:RNA polymerase II cis-regulatory region sequence-specific DNA binding"/>
    <property type="evidence" value="ECO:0007669"/>
    <property type="project" value="TreeGrafter"/>
</dbReference>
<dbReference type="InParanoid" id="H0EJJ0"/>
<accession>H0EJJ0</accession>
<dbReference type="PANTHER" id="PTHR47424:SF2">
    <property type="entry name" value="TRANSCRIPTION FACTOR DOMAIN-CONTAINING PROTEIN-RELATED"/>
    <property type="match status" value="1"/>
</dbReference>
<dbReference type="GO" id="GO:0008270">
    <property type="term" value="F:zinc ion binding"/>
    <property type="evidence" value="ECO:0007669"/>
    <property type="project" value="InterPro"/>
</dbReference>
<organism evidence="6 7">
    <name type="scientific">Glarea lozoyensis (strain ATCC 74030 / MF5533)</name>
    <dbReference type="NCBI Taxonomy" id="1104152"/>
    <lineage>
        <taxon>Eukaryota</taxon>
        <taxon>Fungi</taxon>
        <taxon>Dikarya</taxon>
        <taxon>Ascomycota</taxon>
        <taxon>Pezizomycotina</taxon>
        <taxon>Leotiomycetes</taxon>
        <taxon>Helotiales</taxon>
        <taxon>Helotiaceae</taxon>
        <taxon>Glarea</taxon>
    </lineage>
</organism>
<feature type="domain" description="Xylanolytic transcriptional activator regulatory" evidence="5">
    <location>
        <begin position="196"/>
        <end position="270"/>
    </location>
</feature>
<feature type="region of interest" description="Disordered" evidence="4">
    <location>
        <begin position="136"/>
        <end position="161"/>
    </location>
</feature>
<dbReference type="HOGENOM" id="CLU_704088_0_0_1"/>
<name>H0EJJ0_GLAL7</name>
<dbReference type="Pfam" id="PF04082">
    <property type="entry name" value="Fungal_trans"/>
    <property type="match status" value="1"/>
</dbReference>
<dbReference type="Proteomes" id="UP000005446">
    <property type="component" value="Unassembled WGS sequence"/>
</dbReference>
<proteinExistence type="predicted"/>
<evidence type="ECO:0000256" key="2">
    <source>
        <dbReference type="ARBA" id="ARBA00023163"/>
    </source>
</evidence>
<keyword evidence="2" id="KW-0804">Transcription</keyword>
<evidence type="ECO:0000256" key="1">
    <source>
        <dbReference type="ARBA" id="ARBA00023015"/>
    </source>
</evidence>
<comment type="caution">
    <text evidence="6">The sequence shown here is derived from an EMBL/GenBank/DDBJ whole genome shotgun (WGS) entry which is preliminary data.</text>
</comment>
<dbReference type="GO" id="GO:0000435">
    <property type="term" value="P:positive regulation of transcription from RNA polymerase II promoter by galactose"/>
    <property type="evidence" value="ECO:0007669"/>
    <property type="project" value="TreeGrafter"/>
</dbReference>
<dbReference type="GO" id="GO:0006351">
    <property type="term" value="P:DNA-templated transcription"/>
    <property type="evidence" value="ECO:0007669"/>
    <property type="project" value="InterPro"/>
</dbReference>
<sequence>MLLKRWRPSFNLLRCDKDEDLARDLRGQSESFASQIQNTKQLSSLIYIIDSQLGDRAPANLMHRNQAHRGLLSVESIDNESCQTVAMDYILLAITARNWSGLHLQEAEERVRELEAVISKLVPGINLKSVLKSAQHVPQESSGTENPSLQTGSGNGIASGVESLPNEANGFDWMEHELTFDRLVDGMAALSVNPTGAGYLGLAVRTAVSLGLHKDFSAWQITPLQREMRRRVWWGLFIFDSGASITFGRPVLLPQPGLMDVSEVLNIDEESLTATSAAPSSEIEGPTVYTGLIAQSKFHLKTNSLHDRLISRPGPSIQEILELECEIDKCVDNDLALRCLSMLNQLCSPVFDAPIPEDVLLNPELFEGGFAPQSFDDFGLMEFGDWQGRGYQ</sequence>
<evidence type="ECO:0000313" key="7">
    <source>
        <dbReference type="Proteomes" id="UP000005446"/>
    </source>
</evidence>
<dbReference type="InterPro" id="IPR007219">
    <property type="entry name" value="XnlR_reg_dom"/>
</dbReference>
<keyword evidence="7" id="KW-1185">Reference proteome</keyword>
<dbReference type="OrthoDB" id="2283488at2759"/>
<dbReference type="CDD" id="cd12148">
    <property type="entry name" value="fungal_TF_MHR"/>
    <property type="match status" value="1"/>
</dbReference>
<gene>
    <name evidence="6" type="ORF">M7I_2717</name>
</gene>
<dbReference type="InterPro" id="IPR051127">
    <property type="entry name" value="Fungal_SecMet_Regulators"/>
</dbReference>
<reference evidence="6 7" key="1">
    <citation type="journal article" date="2012" name="Eukaryot. Cell">
        <title>Genome sequence of the fungus Glarea lozoyensis: the first genome sequence of a species from the Helotiaceae family.</title>
        <authorList>
            <person name="Youssar L."/>
            <person name="Gruening B.A."/>
            <person name="Erxleben A."/>
            <person name="Guenther S."/>
            <person name="Huettel W."/>
        </authorList>
    </citation>
    <scope>NUCLEOTIDE SEQUENCE [LARGE SCALE GENOMIC DNA]</scope>
    <source>
        <strain evidence="7">ATCC 74030 / MF5533</strain>
    </source>
</reference>
<keyword evidence="3" id="KW-0539">Nucleus</keyword>
<keyword evidence="1" id="KW-0805">Transcription regulation</keyword>
<protein>
    <submittedName>
        <fullName evidence="6">Putative Uncharacterized transcriptional regulatory protein C1F7.11c</fullName>
    </submittedName>
</protein>
<dbReference type="GO" id="GO:0000981">
    <property type="term" value="F:DNA-binding transcription factor activity, RNA polymerase II-specific"/>
    <property type="evidence" value="ECO:0007669"/>
    <property type="project" value="TreeGrafter"/>
</dbReference>